<evidence type="ECO:0000256" key="5">
    <source>
        <dbReference type="ARBA" id="ARBA00022989"/>
    </source>
</evidence>
<evidence type="ECO:0000256" key="6">
    <source>
        <dbReference type="ARBA" id="ARBA00023136"/>
    </source>
</evidence>
<feature type="transmembrane region" description="Helical" evidence="7">
    <location>
        <begin position="378"/>
        <end position="396"/>
    </location>
</feature>
<organism evidence="8">
    <name type="scientific">uncultured Desulfobacteraceae bacterium</name>
    <dbReference type="NCBI Taxonomy" id="218296"/>
    <lineage>
        <taxon>Bacteria</taxon>
        <taxon>Pseudomonadati</taxon>
        <taxon>Thermodesulfobacteriota</taxon>
        <taxon>Desulfobacteria</taxon>
        <taxon>Desulfobacterales</taxon>
        <taxon>Desulfobacteraceae</taxon>
        <taxon>environmental samples</taxon>
    </lineage>
</organism>
<keyword evidence="5 7" id="KW-1133">Transmembrane helix</keyword>
<comment type="subcellular location">
    <subcellularLocation>
        <location evidence="1">Membrane</location>
        <topology evidence="1">Multi-pass membrane protein</topology>
    </subcellularLocation>
</comment>
<dbReference type="PROSITE" id="PS01116">
    <property type="entry name" value="XANTH_URACIL_PERMASE"/>
    <property type="match status" value="1"/>
</dbReference>
<feature type="transmembrane region" description="Helical" evidence="7">
    <location>
        <begin position="263"/>
        <end position="281"/>
    </location>
</feature>
<proteinExistence type="inferred from homology"/>
<feature type="transmembrane region" description="Helical" evidence="7">
    <location>
        <begin position="446"/>
        <end position="465"/>
    </location>
</feature>
<dbReference type="EMBL" id="CAACVI010000014">
    <property type="protein sequence ID" value="VEN74001.1"/>
    <property type="molecule type" value="Genomic_DNA"/>
</dbReference>
<reference evidence="8" key="1">
    <citation type="submission" date="2019-01" db="EMBL/GenBank/DDBJ databases">
        <authorList>
            <consortium name="Genoscope - CEA"/>
            <person name="William W."/>
        </authorList>
    </citation>
    <scope>NUCLEOTIDE SEQUENCE</scope>
    <source>
        <strain evidence="8">CR-1</strain>
    </source>
</reference>
<comment type="similarity">
    <text evidence="2">Belongs to the nucleobase:cation symporter-2 (NCS2) (TC 2.A.40) family.</text>
</comment>
<evidence type="ECO:0000256" key="1">
    <source>
        <dbReference type="ARBA" id="ARBA00004141"/>
    </source>
</evidence>
<feature type="transmembrane region" description="Helical" evidence="7">
    <location>
        <begin position="59"/>
        <end position="76"/>
    </location>
</feature>
<name>A0A484HL67_9BACT</name>
<accession>A0A484HL67</accession>
<dbReference type="Pfam" id="PF00860">
    <property type="entry name" value="Xan_ur_permease"/>
    <property type="match status" value="1"/>
</dbReference>
<feature type="transmembrane region" description="Helical" evidence="7">
    <location>
        <begin position="151"/>
        <end position="171"/>
    </location>
</feature>
<dbReference type="GO" id="GO:0005886">
    <property type="term" value="C:plasma membrane"/>
    <property type="evidence" value="ECO:0007669"/>
    <property type="project" value="UniProtKB-ARBA"/>
</dbReference>
<evidence type="ECO:0000256" key="2">
    <source>
        <dbReference type="ARBA" id="ARBA00008821"/>
    </source>
</evidence>
<dbReference type="GO" id="GO:0015205">
    <property type="term" value="F:nucleobase transmembrane transporter activity"/>
    <property type="evidence" value="ECO:0007669"/>
    <property type="project" value="UniProtKB-ARBA"/>
</dbReference>
<keyword evidence="4 7" id="KW-0812">Transmembrane</keyword>
<keyword evidence="3" id="KW-0813">Transport</keyword>
<feature type="transmembrane region" description="Helical" evidence="7">
    <location>
        <begin position="25"/>
        <end position="47"/>
    </location>
</feature>
<dbReference type="NCBIfam" id="NF037981">
    <property type="entry name" value="NCS2_1"/>
    <property type="match status" value="1"/>
</dbReference>
<feature type="transmembrane region" description="Helical" evidence="7">
    <location>
        <begin position="88"/>
        <end position="108"/>
    </location>
</feature>
<dbReference type="PANTHER" id="PTHR11119">
    <property type="entry name" value="XANTHINE-URACIL / VITAMIN C PERMEASE FAMILY MEMBER"/>
    <property type="match status" value="1"/>
</dbReference>
<feature type="transmembrane region" description="Helical" evidence="7">
    <location>
        <begin position="408"/>
        <end position="426"/>
    </location>
</feature>
<protein>
    <recommendedName>
        <fullName evidence="9">Xanthine permease</fullName>
    </recommendedName>
</protein>
<gene>
    <name evidence="8" type="ORF">EPICR_210008</name>
</gene>
<evidence type="ECO:0000256" key="3">
    <source>
        <dbReference type="ARBA" id="ARBA00022448"/>
    </source>
</evidence>
<feature type="transmembrane region" description="Helical" evidence="7">
    <location>
        <begin position="177"/>
        <end position="196"/>
    </location>
</feature>
<dbReference type="InterPro" id="IPR006043">
    <property type="entry name" value="NCS2"/>
</dbReference>
<feature type="transmembrane region" description="Helical" evidence="7">
    <location>
        <begin position="203"/>
        <end position="229"/>
    </location>
</feature>
<dbReference type="AlphaFoldDB" id="A0A484HL67"/>
<feature type="transmembrane region" description="Helical" evidence="7">
    <location>
        <begin position="120"/>
        <end position="139"/>
    </location>
</feature>
<evidence type="ECO:0000256" key="4">
    <source>
        <dbReference type="ARBA" id="ARBA00022692"/>
    </source>
</evidence>
<evidence type="ECO:0000256" key="7">
    <source>
        <dbReference type="SAM" id="Phobius"/>
    </source>
</evidence>
<keyword evidence="6 7" id="KW-0472">Membrane</keyword>
<evidence type="ECO:0008006" key="9">
    <source>
        <dbReference type="Google" id="ProtNLM"/>
    </source>
</evidence>
<feature type="transmembrane region" description="Helical" evidence="7">
    <location>
        <begin position="350"/>
        <end position="372"/>
    </location>
</feature>
<dbReference type="InterPro" id="IPR006042">
    <property type="entry name" value="Xan_ur_permease"/>
</dbReference>
<sequence>MSETQQLETKGWIVYPIGSKPKWPAAVLLGIQQYLTMFGATVLIPFIIGGAIKMPQEELALLISTIFFTSGVCTLIQQSRLGNRLPIIQGGTFSFLGPTFAIIGMVAAKELTGGDPLWQIQVREISAAIMIASFLEIFLGYTGIMGVVKRAISPVVAGPTIAMIGLALFGIGAPWMATNWIISLITLVALILYSQVFSAKSKVFLLFPVLLAIATGWILAFIGTVSGIISPDNAAFLKTDLVSAAPWLSFKPMMPFKWGFPDFSSATIWAGVFGMLAGYLASMIESIGDYYACARISEAPVPTSRMISRGLGAEGLGCLIAGIFQTCNGTTSYSENIGSIGLTRVASRRVVICGAAAMLVIPVVGKFGAVLATLPKPVVGAMFVGLFGMIASVGLSNLQLVNLNNSRNLFIIGISFFAGLSVPAHFGPNAIDWSASGQFAGVAGNILQALLSTGMAVTAIVGMLLDNTLPGATRAERGVEAWETEASEEAWEEAEKEWALIEEGRMRASK</sequence>
<evidence type="ECO:0000313" key="8">
    <source>
        <dbReference type="EMBL" id="VEN74001.1"/>
    </source>
</evidence>